<dbReference type="Pfam" id="PF00005">
    <property type="entry name" value="ABC_tran"/>
    <property type="match status" value="1"/>
</dbReference>
<evidence type="ECO:0000313" key="6">
    <source>
        <dbReference type="Proteomes" id="UP000230161"/>
    </source>
</evidence>
<comment type="caution">
    <text evidence="5">The sequence shown here is derived from an EMBL/GenBank/DDBJ whole genome shotgun (WGS) entry which is preliminary data.</text>
</comment>
<keyword evidence="1" id="KW-0813">Transport</keyword>
<dbReference type="PANTHER" id="PTHR24220:SF685">
    <property type="entry name" value="ABC TRANSPORTER RELATED"/>
    <property type="match status" value="1"/>
</dbReference>
<evidence type="ECO:0000259" key="4">
    <source>
        <dbReference type="PROSITE" id="PS50893"/>
    </source>
</evidence>
<dbReference type="CDD" id="cd03255">
    <property type="entry name" value="ABC_MJ0796_LolCDE_FtsE"/>
    <property type="match status" value="1"/>
</dbReference>
<dbReference type="SUPFAM" id="SSF52540">
    <property type="entry name" value="P-loop containing nucleoside triphosphate hydrolases"/>
    <property type="match status" value="1"/>
</dbReference>
<feature type="domain" description="ABC transporter" evidence="4">
    <location>
        <begin position="12"/>
        <end position="250"/>
    </location>
</feature>
<dbReference type="PROSITE" id="PS00211">
    <property type="entry name" value="ABC_TRANSPORTER_1"/>
    <property type="match status" value="1"/>
</dbReference>
<dbReference type="FunFam" id="3.40.50.300:FF:000032">
    <property type="entry name" value="Export ABC transporter ATP-binding protein"/>
    <property type="match status" value="1"/>
</dbReference>
<keyword evidence="2" id="KW-0547">Nucleotide-binding</keyword>
<name>A0A2M9BVF8_9MICO</name>
<dbReference type="RefSeq" id="WP_157802883.1">
    <property type="nucleotide sequence ID" value="NZ_PGFB01000003.1"/>
</dbReference>
<dbReference type="InterPro" id="IPR027417">
    <property type="entry name" value="P-loop_NTPase"/>
</dbReference>
<dbReference type="EMBL" id="PGFB01000003">
    <property type="protein sequence ID" value="PJJ61928.1"/>
    <property type="molecule type" value="Genomic_DNA"/>
</dbReference>
<dbReference type="InterPro" id="IPR015854">
    <property type="entry name" value="ABC_transpr_LolD-like"/>
</dbReference>
<keyword evidence="6" id="KW-1185">Reference proteome</keyword>
<reference evidence="5 6" key="1">
    <citation type="submission" date="2017-11" db="EMBL/GenBank/DDBJ databases">
        <title>Genomic Encyclopedia of Archaeal and Bacterial Type Strains, Phase II (KMG-II): From Individual Species to Whole Genera.</title>
        <authorList>
            <person name="Goeker M."/>
        </authorList>
    </citation>
    <scope>NUCLEOTIDE SEQUENCE [LARGE SCALE GENOMIC DNA]</scope>
    <source>
        <strain evidence="5 6">DSM 25625</strain>
    </source>
</reference>
<dbReference type="InterPro" id="IPR003439">
    <property type="entry name" value="ABC_transporter-like_ATP-bd"/>
</dbReference>
<dbReference type="GO" id="GO:0005524">
    <property type="term" value="F:ATP binding"/>
    <property type="evidence" value="ECO:0007669"/>
    <property type="project" value="UniProtKB-KW"/>
</dbReference>
<evidence type="ECO:0000256" key="2">
    <source>
        <dbReference type="ARBA" id="ARBA00022741"/>
    </source>
</evidence>
<dbReference type="GO" id="GO:0016887">
    <property type="term" value="F:ATP hydrolysis activity"/>
    <property type="evidence" value="ECO:0007669"/>
    <property type="project" value="InterPro"/>
</dbReference>
<dbReference type="AlphaFoldDB" id="A0A2M9BVF8"/>
<dbReference type="PANTHER" id="PTHR24220">
    <property type="entry name" value="IMPORT ATP-BINDING PROTEIN"/>
    <property type="match status" value="1"/>
</dbReference>
<dbReference type="Gene3D" id="3.40.50.300">
    <property type="entry name" value="P-loop containing nucleotide triphosphate hydrolases"/>
    <property type="match status" value="1"/>
</dbReference>
<keyword evidence="3 5" id="KW-0067">ATP-binding</keyword>
<dbReference type="PROSITE" id="PS50893">
    <property type="entry name" value="ABC_TRANSPORTER_2"/>
    <property type="match status" value="1"/>
</dbReference>
<dbReference type="SMART" id="SM00382">
    <property type="entry name" value="AAA"/>
    <property type="match status" value="1"/>
</dbReference>
<evidence type="ECO:0000256" key="3">
    <source>
        <dbReference type="ARBA" id="ARBA00022840"/>
    </source>
</evidence>
<organism evidence="5 6">
    <name type="scientific">Compostimonas suwonensis</name>
    <dbReference type="NCBI Taxonomy" id="1048394"/>
    <lineage>
        <taxon>Bacteria</taxon>
        <taxon>Bacillati</taxon>
        <taxon>Actinomycetota</taxon>
        <taxon>Actinomycetes</taxon>
        <taxon>Micrococcales</taxon>
        <taxon>Microbacteriaceae</taxon>
        <taxon>Compostimonas</taxon>
    </lineage>
</organism>
<accession>A0A2M9BVF8</accession>
<dbReference type="Proteomes" id="UP000230161">
    <property type="component" value="Unassembled WGS sequence"/>
</dbReference>
<dbReference type="GO" id="GO:0005886">
    <property type="term" value="C:plasma membrane"/>
    <property type="evidence" value="ECO:0007669"/>
    <property type="project" value="TreeGrafter"/>
</dbReference>
<evidence type="ECO:0000313" key="5">
    <source>
        <dbReference type="EMBL" id="PJJ61928.1"/>
    </source>
</evidence>
<dbReference type="InterPro" id="IPR003593">
    <property type="entry name" value="AAA+_ATPase"/>
</dbReference>
<protein>
    <submittedName>
        <fullName evidence="5">Putative ABC transport system ATP-binding protein</fullName>
    </submittedName>
</protein>
<dbReference type="InterPro" id="IPR017911">
    <property type="entry name" value="MacB-like_ATP-bd"/>
</dbReference>
<dbReference type="GO" id="GO:0022857">
    <property type="term" value="F:transmembrane transporter activity"/>
    <property type="evidence" value="ECO:0007669"/>
    <property type="project" value="TreeGrafter"/>
</dbReference>
<gene>
    <name evidence="5" type="ORF">CLV54_1716</name>
</gene>
<dbReference type="InterPro" id="IPR017871">
    <property type="entry name" value="ABC_transporter-like_CS"/>
</dbReference>
<dbReference type="OrthoDB" id="9802264at2"/>
<proteinExistence type="predicted"/>
<evidence type="ECO:0000256" key="1">
    <source>
        <dbReference type="ARBA" id="ARBA00022448"/>
    </source>
</evidence>
<sequence>MATFSHNGGGLIEAESLSKVFDSAKGSAPVTVLRDVSLRVDPGEMVAIVGPSGSGKSTLLYCLAGLEPATSGTVSLFGRDLAALRRNALAKLRRDAIGFVFQAYNLIPSLTAAENAGLPGRLARRRGAASAARESMRAVGLSERGGFLPGRLSGGQQQRVAIARVLASGASLVFADEPTGALDTRTGEQVLSLLRDAASGERSVVLVTHDLEAAARADRVLVLRDGLIHSELIAPTAEDVLEAVRAAGEGASAA</sequence>
<dbReference type="GO" id="GO:0098796">
    <property type="term" value="C:membrane protein complex"/>
    <property type="evidence" value="ECO:0007669"/>
    <property type="project" value="UniProtKB-ARBA"/>
</dbReference>